<proteinExistence type="predicted"/>
<feature type="non-terminal residue" evidence="2">
    <location>
        <position position="1"/>
    </location>
</feature>
<reference evidence="2" key="1">
    <citation type="journal article" date="2016" name="Insect Biochem. Mol. Biol.">
        <title>Multifaceted biological insights from a draft genome sequence of the tobacco hornworm moth, Manduca sexta.</title>
        <authorList>
            <person name="Kanost M.R."/>
            <person name="Arrese E.L."/>
            <person name="Cao X."/>
            <person name="Chen Y.R."/>
            <person name="Chellapilla S."/>
            <person name="Goldsmith M.R."/>
            <person name="Grosse-Wilde E."/>
            <person name="Heckel D.G."/>
            <person name="Herndon N."/>
            <person name="Jiang H."/>
            <person name="Papanicolaou A."/>
            <person name="Qu J."/>
            <person name="Soulages J.L."/>
            <person name="Vogel H."/>
            <person name="Walters J."/>
            <person name="Waterhouse R.M."/>
            <person name="Ahn S.J."/>
            <person name="Almeida F.C."/>
            <person name="An C."/>
            <person name="Aqrawi P."/>
            <person name="Bretschneider A."/>
            <person name="Bryant W.B."/>
            <person name="Bucks S."/>
            <person name="Chao H."/>
            <person name="Chevignon G."/>
            <person name="Christen J.M."/>
            <person name="Clarke D.F."/>
            <person name="Dittmer N.T."/>
            <person name="Ferguson L.C.F."/>
            <person name="Garavelou S."/>
            <person name="Gordon K.H.J."/>
            <person name="Gunaratna R.T."/>
            <person name="Han Y."/>
            <person name="Hauser F."/>
            <person name="He Y."/>
            <person name="Heidel-Fischer H."/>
            <person name="Hirsh A."/>
            <person name="Hu Y."/>
            <person name="Jiang H."/>
            <person name="Kalra D."/>
            <person name="Klinner C."/>
            <person name="Konig C."/>
            <person name="Kovar C."/>
            <person name="Kroll A.R."/>
            <person name="Kuwar S.S."/>
            <person name="Lee S.L."/>
            <person name="Lehman R."/>
            <person name="Li K."/>
            <person name="Li Z."/>
            <person name="Liang H."/>
            <person name="Lovelace S."/>
            <person name="Lu Z."/>
            <person name="Mansfield J.H."/>
            <person name="McCulloch K.J."/>
            <person name="Mathew T."/>
            <person name="Morton B."/>
            <person name="Muzny D.M."/>
            <person name="Neunemann D."/>
            <person name="Ongeri F."/>
            <person name="Pauchet Y."/>
            <person name="Pu L.L."/>
            <person name="Pyrousis I."/>
            <person name="Rao X.J."/>
            <person name="Redding A."/>
            <person name="Roesel C."/>
            <person name="Sanchez-Gracia A."/>
            <person name="Schaack S."/>
            <person name="Shukla A."/>
            <person name="Tetreau G."/>
            <person name="Wang Y."/>
            <person name="Xiong G.H."/>
            <person name="Traut W."/>
            <person name="Walsh T.K."/>
            <person name="Worley K.C."/>
            <person name="Wu D."/>
            <person name="Wu W."/>
            <person name="Wu Y.Q."/>
            <person name="Zhang X."/>
            <person name="Zou Z."/>
            <person name="Zucker H."/>
            <person name="Briscoe A.D."/>
            <person name="Burmester T."/>
            <person name="Clem R.J."/>
            <person name="Feyereisen R."/>
            <person name="Grimmelikhuijzen C.J.P."/>
            <person name="Hamodrakas S.J."/>
            <person name="Hansson B.S."/>
            <person name="Huguet E."/>
            <person name="Jermiin L.S."/>
            <person name="Lan Q."/>
            <person name="Lehman H.K."/>
            <person name="Lorenzen M."/>
            <person name="Merzendorfer H."/>
            <person name="Michalopoulos I."/>
            <person name="Morton D.B."/>
            <person name="Muthukrishnan S."/>
            <person name="Oakeshott J.G."/>
            <person name="Palmer W."/>
            <person name="Park Y."/>
            <person name="Passarelli A.L."/>
            <person name="Rozas J."/>
            <person name="Schwartz L.M."/>
            <person name="Smith W."/>
            <person name="Southgate A."/>
            <person name="Vilcinskas A."/>
            <person name="Vogt R."/>
            <person name="Wang P."/>
            <person name="Werren J."/>
            <person name="Yu X.Q."/>
            <person name="Zhou J.J."/>
            <person name="Brown S.J."/>
            <person name="Scherer S.E."/>
            <person name="Richards S."/>
            <person name="Blissard G.W."/>
        </authorList>
    </citation>
    <scope>NUCLEOTIDE SEQUENCE</scope>
</reference>
<dbReference type="AlphaFoldDB" id="A0A922D5Q8"/>
<gene>
    <name evidence="2" type="ORF">O3G_MSEX015399</name>
</gene>
<sequence length="128" mass="14639">AEEGIYTLNLNELHETAMDQLYPRRTIWMHVIKDVLMSLSGKTPSLYRHELLALIGSARGGKSLRVLPPRLLPRRFALTTRVPDTRGCTRCAVARSPYNGYKYLCGATPAGLFLMQWYDPLRKFMLLK</sequence>
<dbReference type="PROSITE" id="PS50219">
    <property type="entry name" value="CNH"/>
    <property type="match status" value="1"/>
</dbReference>
<protein>
    <recommendedName>
        <fullName evidence="1">CNH domain-containing protein</fullName>
    </recommendedName>
</protein>
<feature type="domain" description="CNH" evidence="1">
    <location>
        <begin position="1"/>
        <end position="128"/>
    </location>
</feature>
<comment type="caution">
    <text evidence="2">The sequence shown here is derived from an EMBL/GenBank/DDBJ whole genome shotgun (WGS) entry which is preliminary data.</text>
</comment>
<evidence type="ECO:0000313" key="3">
    <source>
        <dbReference type="Proteomes" id="UP000791440"/>
    </source>
</evidence>
<dbReference type="Proteomes" id="UP000791440">
    <property type="component" value="Unassembled WGS sequence"/>
</dbReference>
<evidence type="ECO:0000259" key="1">
    <source>
        <dbReference type="PROSITE" id="PS50219"/>
    </source>
</evidence>
<dbReference type="EMBL" id="JH669786">
    <property type="protein sequence ID" value="KAG6465798.1"/>
    <property type="molecule type" value="Genomic_DNA"/>
</dbReference>
<keyword evidence="3" id="KW-1185">Reference proteome</keyword>
<dbReference type="Pfam" id="PF00780">
    <property type="entry name" value="CNH"/>
    <property type="match status" value="1"/>
</dbReference>
<organism evidence="2 3">
    <name type="scientific">Manduca sexta</name>
    <name type="common">Tobacco hawkmoth</name>
    <name type="synonym">Tobacco hornworm</name>
    <dbReference type="NCBI Taxonomy" id="7130"/>
    <lineage>
        <taxon>Eukaryota</taxon>
        <taxon>Metazoa</taxon>
        <taxon>Ecdysozoa</taxon>
        <taxon>Arthropoda</taxon>
        <taxon>Hexapoda</taxon>
        <taxon>Insecta</taxon>
        <taxon>Pterygota</taxon>
        <taxon>Neoptera</taxon>
        <taxon>Endopterygota</taxon>
        <taxon>Lepidoptera</taxon>
        <taxon>Glossata</taxon>
        <taxon>Ditrysia</taxon>
        <taxon>Bombycoidea</taxon>
        <taxon>Sphingidae</taxon>
        <taxon>Sphinginae</taxon>
        <taxon>Sphingini</taxon>
        <taxon>Manduca</taxon>
    </lineage>
</organism>
<reference evidence="2" key="2">
    <citation type="submission" date="2020-12" db="EMBL/GenBank/DDBJ databases">
        <authorList>
            <person name="Kanost M."/>
        </authorList>
    </citation>
    <scope>NUCLEOTIDE SEQUENCE</scope>
</reference>
<feature type="non-terminal residue" evidence="2">
    <location>
        <position position="128"/>
    </location>
</feature>
<name>A0A922D5Q8_MANSE</name>
<evidence type="ECO:0000313" key="2">
    <source>
        <dbReference type="EMBL" id="KAG6465798.1"/>
    </source>
</evidence>
<dbReference type="InterPro" id="IPR001180">
    <property type="entry name" value="CNH_dom"/>
</dbReference>
<accession>A0A922D5Q8</accession>